<evidence type="ECO:0000313" key="4">
    <source>
        <dbReference type="EMBL" id="THC98391.1"/>
    </source>
</evidence>
<feature type="transmembrane region" description="Helical" evidence="1">
    <location>
        <begin position="336"/>
        <end position="356"/>
    </location>
</feature>
<comment type="caution">
    <text evidence="4">The sequence shown here is derived from an EMBL/GenBank/DDBJ whole genome shotgun (WGS) entry which is preliminary data.</text>
</comment>
<dbReference type="VEuPathDB" id="FungiDB:EYZ11_002110"/>
<dbReference type="Pfam" id="PF12051">
    <property type="entry name" value="DUF3533"/>
    <property type="match status" value="1"/>
</dbReference>
<dbReference type="RefSeq" id="XP_033429534.1">
    <property type="nucleotide sequence ID" value="XM_033567539.1"/>
</dbReference>
<proteinExistence type="predicted"/>
<dbReference type="OrthoDB" id="2140105at2759"/>
<evidence type="ECO:0000256" key="1">
    <source>
        <dbReference type="SAM" id="Phobius"/>
    </source>
</evidence>
<accession>A0A4S3JU61</accession>
<gene>
    <name evidence="3" type="ORF">ATNIH1004_002854</name>
    <name evidence="4" type="ORF">EYZ11_002110</name>
</gene>
<feature type="transmembrane region" description="Helical" evidence="1">
    <location>
        <begin position="291"/>
        <end position="316"/>
    </location>
</feature>
<feature type="transmembrane region" description="Helical" evidence="1">
    <location>
        <begin position="251"/>
        <end position="270"/>
    </location>
</feature>
<sequence>MSASDLTDKTELAETVAKPNGPPAAVSFFDPALKAVRNRVFYQWARTILIMCVFILSILSLFWASQFHVEQNLPSLTVWVVDFDGQVDPYRNQDQDPIVGPAVTDIATSFINSGTTTVGYTIKSPADFNYDPWAVRQGVYDEHAYAAVIVNANATVLLRDAVAKGNSSYDPTGAAQFVIISARAESTYSGYINPALDALERAVLAEFGPRWVQVVAQESRNFSSVPQAINPAIGFSTLDLRPFGPAVTTPAVTVGLIYLIIISFFNFPFLMPVHMQFLKGDHPPLKIAQWLAWRIISNIVAYFFLSLFYSFVSLAFQIPFSNPPAPGTVSAANPNAYGRGSFVVFWMLNWVGMAALGLPCENMAMVLGFPWSSFFLIFWVITNVSTGFYALDLAPGFFRWGEAWPLHRIVEALRTILFGTHSRIGLDFGILFAWIAVSIAFYPFAAFIMRWKMKHGL</sequence>
<keyword evidence="1" id="KW-0812">Transmembrane</keyword>
<keyword evidence="1" id="KW-1133">Transmembrane helix</keyword>
<dbReference type="AlphaFoldDB" id="A0A4S3JU61"/>
<feature type="transmembrane region" description="Helical" evidence="1">
    <location>
        <begin position="428"/>
        <end position="449"/>
    </location>
</feature>
<name>A0A4S3JU61_9EURO</name>
<evidence type="ECO:0000313" key="3">
    <source>
        <dbReference type="EMBL" id="KAA8650173.1"/>
    </source>
</evidence>
<dbReference type="GO" id="GO:0016020">
    <property type="term" value="C:membrane"/>
    <property type="evidence" value="ECO:0007669"/>
    <property type="project" value="TreeGrafter"/>
</dbReference>
<feature type="transmembrane region" description="Helical" evidence="1">
    <location>
        <begin position="44"/>
        <end position="64"/>
    </location>
</feature>
<organism evidence="4 5">
    <name type="scientific">Aspergillus tanneri</name>
    <dbReference type="NCBI Taxonomy" id="1220188"/>
    <lineage>
        <taxon>Eukaryota</taxon>
        <taxon>Fungi</taxon>
        <taxon>Dikarya</taxon>
        <taxon>Ascomycota</taxon>
        <taxon>Pezizomycotina</taxon>
        <taxon>Eurotiomycetes</taxon>
        <taxon>Eurotiomycetidae</taxon>
        <taxon>Eurotiales</taxon>
        <taxon>Aspergillaceae</taxon>
        <taxon>Aspergillus</taxon>
        <taxon>Aspergillus subgen. Circumdati</taxon>
    </lineage>
</organism>
<dbReference type="PANTHER" id="PTHR34814">
    <property type="entry name" value="NITROSOGUANIDINE RESISTANCE PROTEIN SNG1"/>
    <property type="match status" value="1"/>
</dbReference>
<keyword evidence="1" id="KW-0472">Membrane</keyword>
<evidence type="ECO:0000313" key="6">
    <source>
        <dbReference type="Proteomes" id="UP000324241"/>
    </source>
</evidence>
<dbReference type="Proteomes" id="UP000324241">
    <property type="component" value="Unassembled WGS sequence"/>
</dbReference>
<dbReference type="EMBL" id="QUQM01000001">
    <property type="protein sequence ID" value="KAA8650173.1"/>
    <property type="molecule type" value="Genomic_DNA"/>
</dbReference>
<dbReference type="EMBL" id="SOSA01000045">
    <property type="protein sequence ID" value="THC98391.1"/>
    <property type="molecule type" value="Genomic_DNA"/>
</dbReference>
<evidence type="ECO:0000313" key="5">
    <source>
        <dbReference type="Proteomes" id="UP000308092"/>
    </source>
</evidence>
<protein>
    <recommendedName>
        <fullName evidence="2">DUF3533 domain-containing protein</fullName>
    </recommendedName>
</protein>
<reference evidence="4 5" key="1">
    <citation type="submission" date="2019-03" db="EMBL/GenBank/DDBJ databases">
        <title>The genome sequence of a newly discovered highly antifungal drug resistant Aspergillus species, Aspergillus tanneri NIH 1004.</title>
        <authorList>
            <person name="Mounaud S."/>
            <person name="Singh I."/>
            <person name="Joardar V."/>
            <person name="Pakala S."/>
            <person name="Pakala S."/>
            <person name="Venepally P."/>
            <person name="Hoover J."/>
            <person name="Nierman W."/>
            <person name="Chung J."/>
            <person name="Losada L."/>
        </authorList>
    </citation>
    <scope>NUCLEOTIDE SEQUENCE [LARGE SCALE GENOMIC DNA]</scope>
    <source>
        <strain evidence="4 5">NIH1004</strain>
    </source>
</reference>
<dbReference type="PANTHER" id="PTHR34814:SF1">
    <property type="entry name" value="NITROSOGUANIDINE RESISTANCE PROTEIN SNG1"/>
    <property type="match status" value="1"/>
</dbReference>
<feature type="transmembrane region" description="Helical" evidence="1">
    <location>
        <begin position="368"/>
        <end position="391"/>
    </location>
</feature>
<reference evidence="3 6" key="2">
    <citation type="submission" date="2019-08" db="EMBL/GenBank/DDBJ databases">
        <title>The genome sequence of a newly discovered highly antifungal drug resistant Aspergillus species, Aspergillus tanneri NIH 1004.</title>
        <authorList>
            <person name="Mounaud S."/>
            <person name="Singh I."/>
            <person name="Joardar V."/>
            <person name="Pakala S."/>
            <person name="Pakala S."/>
            <person name="Venepally P."/>
            <person name="Chung J.K."/>
            <person name="Losada L."/>
            <person name="Nierman W.C."/>
        </authorList>
    </citation>
    <scope>NUCLEOTIDE SEQUENCE [LARGE SCALE GENOMIC DNA]</scope>
    <source>
        <strain evidence="3 6">NIH1004</strain>
    </source>
</reference>
<dbReference type="InterPro" id="IPR022703">
    <property type="entry name" value="DUF3533"/>
</dbReference>
<dbReference type="Proteomes" id="UP000308092">
    <property type="component" value="Unassembled WGS sequence"/>
</dbReference>
<dbReference type="GeneID" id="54325556"/>
<keyword evidence="5" id="KW-1185">Reference proteome</keyword>
<dbReference type="STRING" id="1220188.A0A4S3JU61"/>
<dbReference type="InterPro" id="IPR053001">
    <property type="entry name" value="MNNG_permease-like"/>
</dbReference>
<feature type="domain" description="DUF3533" evidence="2">
    <location>
        <begin position="48"/>
        <end position="439"/>
    </location>
</feature>
<evidence type="ECO:0000259" key="2">
    <source>
        <dbReference type="Pfam" id="PF12051"/>
    </source>
</evidence>